<dbReference type="AlphaFoldDB" id="A0A7J5BBB2"/>
<dbReference type="Proteomes" id="UP000433493">
    <property type="component" value="Unassembled WGS sequence"/>
</dbReference>
<dbReference type="OrthoDB" id="3194910at2"/>
<reference evidence="1 2" key="1">
    <citation type="submission" date="2019-09" db="EMBL/GenBank/DDBJ databases">
        <title>Phylogeny of genus Pseudoclavibacter and closely related genus.</title>
        <authorList>
            <person name="Li Y."/>
        </authorList>
    </citation>
    <scope>NUCLEOTIDE SEQUENCE [LARGE SCALE GENOMIC DNA]</scope>
    <source>
        <strain evidence="1 2">KCTC 13959</strain>
    </source>
</reference>
<comment type="caution">
    <text evidence="1">The sequence shown here is derived from an EMBL/GenBank/DDBJ whole genome shotgun (WGS) entry which is preliminary data.</text>
</comment>
<keyword evidence="1" id="KW-0238">DNA-binding</keyword>
<dbReference type="InterPro" id="IPR058532">
    <property type="entry name" value="YjbR/MT2646/Rv2570-like"/>
</dbReference>
<dbReference type="PANTHER" id="PTHR35145">
    <property type="entry name" value="CYTOPLASMIC PROTEIN-RELATED"/>
    <property type="match status" value="1"/>
</dbReference>
<name>A0A7J5BBB2_9MICO</name>
<dbReference type="PANTHER" id="PTHR35145:SF1">
    <property type="entry name" value="CYTOPLASMIC PROTEIN"/>
    <property type="match status" value="1"/>
</dbReference>
<dbReference type="SUPFAM" id="SSF142906">
    <property type="entry name" value="YjbR-like"/>
    <property type="match status" value="1"/>
</dbReference>
<organism evidence="1 2">
    <name type="scientific">Gulosibacter chungangensis</name>
    <dbReference type="NCBI Taxonomy" id="979746"/>
    <lineage>
        <taxon>Bacteria</taxon>
        <taxon>Bacillati</taxon>
        <taxon>Actinomycetota</taxon>
        <taxon>Actinomycetes</taxon>
        <taxon>Micrococcales</taxon>
        <taxon>Microbacteriaceae</taxon>
        <taxon>Gulosibacter</taxon>
    </lineage>
</organism>
<sequence length="139" mass="15576">MNGHEVQEFGIRLANLLPAVTQTNPFGPETEVFRVADRVFMLTSEIGMGEVVSLKCEPEYGLALRQEHESIIPGYHLNKRHWISIAGGASITEELLRDLVINSYELVIEKLPKKQRPLRAVIDETYATLPAEFGTPGFL</sequence>
<dbReference type="RefSeq" id="WP_158051812.1">
    <property type="nucleotide sequence ID" value="NZ_WBKB01000003.1"/>
</dbReference>
<protein>
    <submittedName>
        <fullName evidence="1">MmcQ/YjbR family DNA-binding protein</fullName>
    </submittedName>
</protein>
<dbReference type="Gene3D" id="3.90.1150.30">
    <property type="match status" value="1"/>
</dbReference>
<dbReference type="InterPro" id="IPR007351">
    <property type="entry name" value="YjbR"/>
</dbReference>
<evidence type="ECO:0000313" key="2">
    <source>
        <dbReference type="Proteomes" id="UP000433493"/>
    </source>
</evidence>
<dbReference type="InterPro" id="IPR038056">
    <property type="entry name" value="YjbR-like_sf"/>
</dbReference>
<dbReference type="Pfam" id="PF04237">
    <property type="entry name" value="YjbR"/>
    <property type="match status" value="1"/>
</dbReference>
<proteinExistence type="predicted"/>
<keyword evidence="2" id="KW-1185">Reference proteome</keyword>
<gene>
    <name evidence="1" type="ORF">F8O05_05765</name>
</gene>
<evidence type="ECO:0000313" key="1">
    <source>
        <dbReference type="EMBL" id="KAB1643396.1"/>
    </source>
</evidence>
<dbReference type="GO" id="GO:0003677">
    <property type="term" value="F:DNA binding"/>
    <property type="evidence" value="ECO:0007669"/>
    <property type="project" value="UniProtKB-KW"/>
</dbReference>
<dbReference type="EMBL" id="WBKB01000003">
    <property type="protein sequence ID" value="KAB1643396.1"/>
    <property type="molecule type" value="Genomic_DNA"/>
</dbReference>
<accession>A0A7J5BBB2</accession>